<dbReference type="EMBL" id="AVOT02011181">
    <property type="protein sequence ID" value="MBW0491623.1"/>
    <property type="molecule type" value="Genomic_DNA"/>
</dbReference>
<keyword evidence="4" id="KW-1185">Reference proteome</keyword>
<evidence type="ECO:0000256" key="1">
    <source>
        <dbReference type="SAM" id="SignalP"/>
    </source>
</evidence>
<feature type="chain" id="PRO_5040185865" description="Protein CPL1-like domain-containing protein" evidence="1">
    <location>
        <begin position="25"/>
        <end position="266"/>
    </location>
</feature>
<reference evidence="3" key="1">
    <citation type="submission" date="2021-03" db="EMBL/GenBank/DDBJ databases">
        <title>Draft genome sequence of rust myrtle Austropuccinia psidii MF-1, a brazilian biotype.</title>
        <authorList>
            <person name="Quecine M.C."/>
            <person name="Pachon D.M.R."/>
            <person name="Bonatelli M.L."/>
            <person name="Correr F.H."/>
            <person name="Franceschini L.M."/>
            <person name="Leite T.F."/>
            <person name="Margarido G.R.A."/>
            <person name="Almeida C.A."/>
            <person name="Ferrarezi J.A."/>
            <person name="Labate C.A."/>
        </authorList>
    </citation>
    <scope>NUCLEOTIDE SEQUENCE</scope>
    <source>
        <strain evidence="3">MF-1</strain>
    </source>
</reference>
<protein>
    <recommendedName>
        <fullName evidence="2">Protein CPL1-like domain-containing protein</fullName>
    </recommendedName>
</protein>
<keyword evidence="1" id="KW-0732">Signal</keyword>
<feature type="domain" description="Protein CPL1-like" evidence="2">
    <location>
        <begin position="202"/>
        <end position="257"/>
    </location>
</feature>
<dbReference type="PANTHER" id="PTHR35192:SF2">
    <property type="entry name" value="APPLE DOMAIN-CONTAINING PROTEIN"/>
    <property type="match status" value="1"/>
</dbReference>
<accession>A0A9Q3CZG8</accession>
<dbReference type="InterPro" id="IPR048661">
    <property type="entry name" value="CPL1-like"/>
</dbReference>
<gene>
    <name evidence="3" type="ORF">O181_031338</name>
</gene>
<proteinExistence type="predicted"/>
<comment type="caution">
    <text evidence="3">The sequence shown here is derived from an EMBL/GenBank/DDBJ whole genome shotgun (WGS) entry which is preliminary data.</text>
</comment>
<name>A0A9Q3CZG8_9BASI</name>
<dbReference type="PANTHER" id="PTHR35192">
    <property type="entry name" value="PROTEIN, PUTATIVE-RELATED"/>
    <property type="match status" value="1"/>
</dbReference>
<organism evidence="3 4">
    <name type="scientific">Austropuccinia psidii MF-1</name>
    <dbReference type="NCBI Taxonomy" id="1389203"/>
    <lineage>
        <taxon>Eukaryota</taxon>
        <taxon>Fungi</taxon>
        <taxon>Dikarya</taxon>
        <taxon>Basidiomycota</taxon>
        <taxon>Pucciniomycotina</taxon>
        <taxon>Pucciniomycetes</taxon>
        <taxon>Pucciniales</taxon>
        <taxon>Sphaerophragmiaceae</taxon>
        <taxon>Austropuccinia</taxon>
    </lineage>
</organism>
<dbReference type="AlphaFoldDB" id="A0A9Q3CZG8"/>
<dbReference type="OrthoDB" id="439917at2759"/>
<evidence type="ECO:0000313" key="4">
    <source>
        <dbReference type="Proteomes" id="UP000765509"/>
    </source>
</evidence>
<sequence>MRQSSLATILAFATSIFTSSTVLGGTYNFQLNSVSNKMLELDYKISDIQFVAQEHGHVDVHQLCERAKASLNQAKISWEKIASAFGDKPWLASSSAAKKSVQKHLKACGIALQSVYRHPSVHTKEGWLYEYKTPIEACQSAFTNWQSACQSIWNWPLPRPVPSGGGGYHKRNLLAHQTKASKTELCPPGESACPISPKSIGFECIDINTELTSCGGCVSLNKGENCVEIPGAAGVGCKAGKCFVLSVQADYYLGHDNRPVLRRRRT</sequence>
<dbReference type="InterPro" id="IPR038955">
    <property type="entry name" value="PriA/CPL1_fungi"/>
</dbReference>
<evidence type="ECO:0000259" key="2">
    <source>
        <dbReference type="Pfam" id="PF21671"/>
    </source>
</evidence>
<feature type="signal peptide" evidence="1">
    <location>
        <begin position="1"/>
        <end position="24"/>
    </location>
</feature>
<dbReference type="Pfam" id="PF21671">
    <property type="entry name" value="CPL1-like"/>
    <property type="match status" value="1"/>
</dbReference>
<dbReference type="Proteomes" id="UP000765509">
    <property type="component" value="Unassembled WGS sequence"/>
</dbReference>
<evidence type="ECO:0000313" key="3">
    <source>
        <dbReference type="EMBL" id="MBW0491623.1"/>
    </source>
</evidence>